<organism evidence="1 2">
    <name type="scientific">Chrysophaeum taylorii</name>
    <dbReference type="NCBI Taxonomy" id="2483200"/>
    <lineage>
        <taxon>Eukaryota</taxon>
        <taxon>Sar</taxon>
        <taxon>Stramenopiles</taxon>
        <taxon>Ochrophyta</taxon>
        <taxon>Pelagophyceae</taxon>
        <taxon>Pelagomonadales</taxon>
        <taxon>Pelagomonadaceae</taxon>
        <taxon>Chrysophaeum</taxon>
    </lineage>
</organism>
<evidence type="ECO:0000313" key="1">
    <source>
        <dbReference type="EMBL" id="KAJ8610584.1"/>
    </source>
</evidence>
<accession>A0AAD7UMB9</accession>
<evidence type="ECO:0000313" key="2">
    <source>
        <dbReference type="Proteomes" id="UP001230188"/>
    </source>
</evidence>
<dbReference type="Proteomes" id="UP001230188">
    <property type="component" value="Unassembled WGS sequence"/>
</dbReference>
<dbReference type="EMBL" id="JAQMWT010000099">
    <property type="protein sequence ID" value="KAJ8610584.1"/>
    <property type="molecule type" value="Genomic_DNA"/>
</dbReference>
<reference evidence="1" key="1">
    <citation type="submission" date="2023-01" db="EMBL/GenBank/DDBJ databases">
        <title>Metagenome sequencing of chrysophaentin producing Chrysophaeum taylorii.</title>
        <authorList>
            <person name="Davison J."/>
            <person name="Bewley C."/>
        </authorList>
    </citation>
    <scope>NUCLEOTIDE SEQUENCE</scope>
    <source>
        <strain evidence="1">NIES-1699</strain>
    </source>
</reference>
<name>A0AAD7UMB9_9STRA</name>
<keyword evidence="2" id="KW-1185">Reference proteome</keyword>
<protein>
    <submittedName>
        <fullName evidence="1">Uncharacterized protein</fullName>
    </submittedName>
</protein>
<dbReference type="AlphaFoldDB" id="A0AAD7UMB9"/>
<proteinExistence type="predicted"/>
<comment type="caution">
    <text evidence="1">The sequence shown here is derived from an EMBL/GenBank/DDBJ whole genome shotgun (WGS) entry which is preliminary data.</text>
</comment>
<gene>
    <name evidence="1" type="ORF">CTAYLR_007145</name>
</gene>
<sequence length="210" mass="22597">MRCAVVSNLVASALAVNVGRRFVVAHGALLPARCLARNLPESTGATGASRGDVTALVPIVRLRSAVEASLGALPDLKEATKILETVPATERDFKRLFDEFSDAVSYKQRFLDSNAFLVYYTQGFDGPGRPSIEADLNERETRQYGSRNDAWIAVDDARAELQYLLTEGSGDTADLAAMLGAAVDALDDYLRLAPPALLAEAAKEGRVIIR</sequence>